<sequence length="158" mass="18563">MKTGIIIIFHNYEEEIDMNFFSDYINKAKNIEMCLVNNCSKDNTYEVLKEISEYCNNVSVLNINKFKTDDSAVRAGARYLVNQFNLKEIGFINTNILKSNQKELIKVLRAIIDNRDEIFKHKNQVNQQKKIKQSMPQNVFSILECMKIFKEEIKVLNL</sequence>
<organism evidence="2 3">
    <name type="scientific">Litoribaculum gwangyangense</name>
    <dbReference type="NCBI Taxonomy" id="1130722"/>
    <lineage>
        <taxon>Bacteria</taxon>
        <taxon>Pseudomonadati</taxon>
        <taxon>Bacteroidota</taxon>
        <taxon>Flavobacteriia</taxon>
        <taxon>Flavobacteriales</taxon>
        <taxon>Flavobacteriaceae</taxon>
        <taxon>Litoribaculum</taxon>
    </lineage>
</organism>
<dbReference type="RefSeq" id="WP_345276648.1">
    <property type="nucleotide sequence ID" value="NZ_BAABJW010000002.1"/>
</dbReference>
<gene>
    <name evidence="2" type="ORF">GCM10023330_18270</name>
</gene>
<accession>A0ABP9CJ49</accession>
<evidence type="ECO:0000313" key="3">
    <source>
        <dbReference type="Proteomes" id="UP001501433"/>
    </source>
</evidence>
<dbReference type="Proteomes" id="UP001501433">
    <property type="component" value="Unassembled WGS sequence"/>
</dbReference>
<comment type="caution">
    <text evidence="2">The sequence shown here is derived from an EMBL/GenBank/DDBJ whole genome shotgun (WGS) entry which is preliminary data.</text>
</comment>
<evidence type="ECO:0000259" key="1">
    <source>
        <dbReference type="Pfam" id="PF00535"/>
    </source>
</evidence>
<keyword evidence="3" id="KW-1185">Reference proteome</keyword>
<evidence type="ECO:0000313" key="2">
    <source>
        <dbReference type="EMBL" id="GAA4811360.1"/>
    </source>
</evidence>
<feature type="domain" description="Glycosyltransferase 2-like" evidence="1">
    <location>
        <begin position="5"/>
        <end position="79"/>
    </location>
</feature>
<proteinExistence type="predicted"/>
<dbReference type="InterPro" id="IPR029044">
    <property type="entry name" value="Nucleotide-diphossugar_trans"/>
</dbReference>
<protein>
    <recommendedName>
        <fullName evidence="1">Glycosyltransferase 2-like domain-containing protein</fullName>
    </recommendedName>
</protein>
<dbReference type="EMBL" id="BAABJW010000002">
    <property type="protein sequence ID" value="GAA4811360.1"/>
    <property type="molecule type" value="Genomic_DNA"/>
</dbReference>
<dbReference type="Pfam" id="PF00535">
    <property type="entry name" value="Glycos_transf_2"/>
    <property type="match status" value="1"/>
</dbReference>
<name>A0ABP9CJ49_9FLAO</name>
<dbReference type="InterPro" id="IPR001173">
    <property type="entry name" value="Glyco_trans_2-like"/>
</dbReference>
<reference evidence="3" key="1">
    <citation type="journal article" date="2019" name="Int. J. Syst. Evol. Microbiol.">
        <title>The Global Catalogue of Microorganisms (GCM) 10K type strain sequencing project: providing services to taxonomists for standard genome sequencing and annotation.</title>
        <authorList>
            <consortium name="The Broad Institute Genomics Platform"/>
            <consortium name="The Broad Institute Genome Sequencing Center for Infectious Disease"/>
            <person name="Wu L."/>
            <person name="Ma J."/>
        </authorList>
    </citation>
    <scope>NUCLEOTIDE SEQUENCE [LARGE SCALE GENOMIC DNA]</scope>
    <source>
        <strain evidence="3">JCM 18325</strain>
    </source>
</reference>
<dbReference type="SUPFAM" id="SSF53448">
    <property type="entry name" value="Nucleotide-diphospho-sugar transferases"/>
    <property type="match status" value="1"/>
</dbReference>